<accession>A0ABP8GKV6</accession>
<dbReference type="RefSeq" id="WP_345664183.1">
    <property type="nucleotide sequence ID" value="NZ_BAABET010000008.1"/>
</dbReference>
<protein>
    <submittedName>
        <fullName evidence="1">Uncharacterized protein</fullName>
    </submittedName>
</protein>
<reference evidence="2" key="1">
    <citation type="journal article" date="2019" name="Int. J. Syst. Evol. Microbiol.">
        <title>The Global Catalogue of Microorganisms (GCM) 10K type strain sequencing project: providing services to taxonomists for standard genome sequencing and annotation.</title>
        <authorList>
            <consortium name="The Broad Institute Genomics Platform"/>
            <consortium name="The Broad Institute Genome Sequencing Center for Infectious Disease"/>
            <person name="Wu L."/>
            <person name="Ma J."/>
        </authorList>
    </citation>
    <scope>NUCLEOTIDE SEQUENCE [LARGE SCALE GENOMIC DNA]</scope>
    <source>
        <strain evidence="2">JCM 31290</strain>
    </source>
</reference>
<name>A0ABP8GKV6_9ACTN</name>
<organism evidence="1 2">
    <name type="scientific">Streptomyces venetus</name>
    <dbReference type="NCBI Taxonomy" id="1701086"/>
    <lineage>
        <taxon>Bacteria</taxon>
        <taxon>Bacillati</taxon>
        <taxon>Actinomycetota</taxon>
        <taxon>Actinomycetes</taxon>
        <taxon>Kitasatosporales</taxon>
        <taxon>Streptomycetaceae</taxon>
        <taxon>Streptomyces</taxon>
    </lineage>
</organism>
<evidence type="ECO:0000313" key="1">
    <source>
        <dbReference type="EMBL" id="GAA4325832.1"/>
    </source>
</evidence>
<evidence type="ECO:0000313" key="2">
    <source>
        <dbReference type="Proteomes" id="UP001501115"/>
    </source>
</evidence>
<comment type="caution">
    <text evidence="1">The sequence shown here is derived from an EMBL/GenBank/DDBJ whole genome shotgun (WGS) entry which is preliminary data.</text>
</comment>
<dbReference type="Proteomes" id="UP001501115">
    <property type="component" value="Unassembled WGS sequence"/>
</dbReference>
<proteinExistence type="predicted"/>
<keyword evidence="2" id="KW-1185">Reference proteome</keyword>
<sequence length="48" mass="5625">MFRRVRSLWLPGERGIGVVGRVTGYVHMWDKGGHLWVFSRMTFTTVPF</sequence>
<dbReference type="EMBL" id="BAABET010000008">
    <property type="protein sequence ID" value="GAA4325832.1"/>
    <property type="molecule type" value="Genomic_DNA"/>
</dbReference>
<gene>
    <name evidence="1" type="ORF">GCM10023086_53130</name>
</gene>